<sequence>MNVEPKEDNNARGASKSSKEETEATPKQKLTNPVAIPITHIFEPDSLEAALMAFASQQGATTSVVIIDFPSQDDADKQRLQINMAKFRAMKSDYQTASTPTSATIHFAFQSTPISKGDLPNDSTLFGATNNVAHYAVTLRSPAPLNWAKVLHNLVPDVDIVKYVTRSQSKRGKKKLPFFMQQVPLALWMELITLALYVILLVVVTAAHIAGVEGGEEESECSDTDEETPSDKDMIDDGDEGDQGAGKGGDDKTYIPAAPCHTSRPRSQASPPSAQRRD</sequence>
<feature type="compositionally biased region" description="Basic and acidic residues" evidence="1">
    <location>
        <begin position="1"/>
        <end position="10"/>
    </location>
</feature>
<feature type="transmembrane region" description="Helical" evidence="2">
    <location>
        <begin position="185"/>
        <end position="210"/>
    </location>
</feature>
<dbReference type="EMBL" id="KQ965959">
    <property type="protein sequence ID" value="KXS08824.1"/>
    <property type="molecule type" value="Genomic_DNA"/>
</dbReference>
<keyword evidence="2" id="KW-0812">Transmembrane</keyword>
<feature type="compositionally biased region" description="Low complexity" evidence="1">
    <location>
        <begin position="265"/>
        <end position="278"/>
    </location>
</feature>
<proteinExistence type="predicted"/>
<gene>
    <name evidence="3" type="ORF">M427DRAFT_39909</name>
</gene>
<feature type="region of interest" description="Disordered" evidence="1">
    <location>
        <begin position="1"/>
        <end position="31"/>
    </location>
</feature>
<evidence type="ECO:0000313" key="4">
    <source>
        <dbReference type="Proteomes" id="UP000070544"/>
    </source>
</evidence>
<feature type="compositionally biased region" description="Acidic residues" evidence="1">
    <location>
        <begin position="214"/>
        <end position="228"/>
    </location>
</feature>
<dbReference type="AlphaFoldDB" id="A0A138ZWJ9"/>
<organism evidence="3 4">
    <name type="scientific">Gonapodya prolifera (strain JEL478)</name>
    <name type="common">Monoblepharis prolifera</name>
    <dbReference type="NCBI Taxonomy" id="1344416"/>
    <lineage>
        <taxon>Eukaryota</taxon>
        <taxon>Fungi</taxon>
        <taxon>Fungi incertae sedis</taxon>
        <taxon>Chytridiomycota</taxon>
        <taxon>Chytridiomycota incertae sedis</taxon>
        <taxon>Monoblepharidomycetes</taxon>
        <taxon>Monoblepharidales</taxon>
        <taxon>Gonapodyaceae</taxon>
        <taxon>Gonapodya</taxon>
    </lineage>
</organism>
<dbReference type="Proteomes" id="UP000070544">
    <property type="component" value="Unassembled WGS sequence"/>
</dbReference>
<keyword evidence="2" id="KW-1133">Transmembrane helix</keyword>
<evidence type="ECO:0000256" key="2">
    <source>
        <dbReference type="SAM" id="Phobius"/>
    </source>
</evidence>
<reference evidence="3 4" key="1">
    <citation type="journal article" date="2015" name="Genome Biol. Evol.">
        <title>Phylogenomic analyses indicate that early fungi evolved digesting cell walls of algal ancestors of land plants.</title>
        <authorList>
            <person name="Chang Y."/>
            <person name="Wang S."/>
            <person name="Sekimoto S."/>
            <person name="Aerts A.L."/>
            <person name="Choi C."/>
            <person name="Clum A."/>
            <person name="LaButti K.M."/>
            <person name="Lindquist E.A."/>
            <person name="Yee Ngan C."/>
            <person name="Ohm R.A."/>
            <person name="Salamov A.A."/>
            <person name="Grigoriev I.V."/>
            <person name="Spatafora J.W."/>
            <person name="Berbee M.L."/>
        </authorList>
    </citation>
    <scope>NUCLEOTIDE SEQUENCE [LARGE SCALE GENOMIC DNA]</scope>
    <source>
        <strain evidence="3 4">JEL478</strain>
    </source>
</reference>
<accession>A0A138ZWJ9</accession>
<keyword evidence="2" id="KW-0472">Membrane</keyword>
<keyword evidence="4" id="KW-1185">Reference proteome</keyword>
<name>A0A138ZWJ9_GONPJ</name>
<protein>
    <submittedName>
        <fullName evidence="3">Uncharacterized protein</fullName>
    </submittedName>
</protein>
<evidence type="ECO:0000313" key="3">
    <source>
        <dbReference type="EMBL" id="KXS08824.1"/>
    </source>
</evidence>
<evidence type="ECO:0000256" key="1">
    <source>
        <dbReference type="SAM" id="MobiDB-lite"/>
    </source>
</evidence>
<feature type="region of interest" description="Disordered" evidence="1">
    <location>
        <begin position="213"/>
        <end position="278"/>
    </location>
</feature>
<feature type="compositionally biased region" description="Basic and acidic residues" evidence="1">
    <location>
        <begin position="17"/>
        <end position="26"/>
    </location>
</feature>